<dbReference type="OrthoDB" id="4966777at2"/>
<organism evidence="2 3">
    <name type="scientific">Saccharopolyspora shandongensis</name>
    <dbReference type="NCBI Taxonomy" id="418495"/>
    <lineage>
        <taxon>Bacteria</taxon>
        <taxon>Bacillati</taxon>
        <taxon>Actinomycetota</taxon>
        <taxon>Actinomycetes</taxon>
        <taxon>Pseudonocardiales</taxon>
        <taxon>Pseudonocardiaceae</taxon>
        <taxon>Saccharopolyspora</taxon>
    </lineage>
</organism>
<dbReference type="EMBL" id="FNOK01000031">
    <property type="protein sequence ID" value="SDY61908.1"/>
    <property type="molecule type" value="Genomic_DNA"/>
</dbReference>
<dbReference type="Proteomes" id="UP000199529">
    <property type="component" value="Unassembled WGS sequence"/>
</dbReference>
<dbReference type="InterPro" id="IPR043917">
    <property type="entry name" value="DUF5753"/>
</dbReference>
<evidence type="ECO:0000313" key="2">
    <source>
        <dbReference type="EMBL" id="SDY61908.1"/>
    </source>
</evidence>
<gene>
    <name evidence="2" type="ORF">SAMN05216215_10314</name>
</gene>
<name>A0A1H3LD94_9PSEU</name>
<protein>
    <recommendedName>
        <fullName evidence="1">DUF5753 domain-containing protein</fullName>
    </recommendedName>
</protein>
<dbReference type="AlphaFoldDB" id="A0A1H3LD94"/>
<dbReference type="STRING" id="418495.SAMN05216215_10314"/>
<evidence type="ECO:0000259" key="1">
    <source>
        <dbReference type="Pfam" id="PF19054"/>
    </source>
</evidence>
<feature type="domain" description="DUF5753" evidence="1">
    <location>
        <begin position="2"/>
        <end position="152"/>
    </location>
</feature>
<sequence>MPGLLQAADYARAVFRIQAELLQAPDSDIEASVRVRLQRQQVLYQGKEIELIVSQHALQHPVAPPDAMLGQLDRLVSAVDIPGLRFGVLPAFRRLPNITMNGFTMFDDLVQVEHVSAELTIDDPEQVAIYHRLMDRLWLVACEGDEARAILHQLAAEYRHQTEG</sequence>
<evidence type="ECO:0000313" key="3">
    <source>
        <dbReference type="Proteomes" id="UP000199529"/>
    </source>
</evidence>
<proteinExistence type="predicted"/>
<reference evidence="3" key="1">
    <citation type="submission" date="2016-10" db="EMBL/GenBank/DDBJ databases">
        <authorList>
            <person name="Varghese N."/>
            <person name="Submissions S."/>
        </authorList>
    </citation>
    <scope>NUCLEOTIDE SEQUENCE [LARGE SCALE GENOMIC DNA]</scope>
    <source>
        <strain evidence="3">CGMCC 4.3530</strain>
    </source>
</reference>
<accession>A0A1H3LD94</accession>
<keyword evidence="3" id="KW-1185">Reference proteome</keyword>
<dbReference type="Pfam" id="PF19054">
    <property type="entry name" value="DUF5753"/>
    <property type="match status" value="1"/>
</dbReference>